<name>A0A0A9G1E6_ARUDO</name>
<protein>
    <submittedName>
        <fullName evidence="1">Uncharacterized protein</fullName>
    </submittedName>
</protein>
<reference evidence="1" key="2">
    <citation type="journal article" date="2015" name="Data Brief">
        <title>Shoot transcriptome of the giant reed, Arundo donax.</title>
        <authorList>
            <person name="Barrero R.A."/>
            <person name="Guerrero F.D."/>
            <person name="Moolhuijzen P."/>
            <person name="Goolsby J.A."/>
            <person name="Tidwell J."/>
            <person name="Bellgard S.E."/>
            <person name="Bellgard M.I."/>
        </authorList>
    </citation>
    <scope>NUCLEOTIDE SEQUENCE</scope>
    <source>
        <tissue evidence="1">Shoot tissue taken approximately 20 cm above the soil surface</tissue>
    </source>
</reference>
<reference evidence="1" key="1">
    <citation type="submission" date="2014-09" db="EMBL/GenBank/DDBJ databases">
        <authorList>
            <person name="Magalhaes I.L.F."/>
            <person name="Oliveira U."/>
            <person name="Santos F.R."/>
            <person name="Vidigal T.H.D.A."/>
            <person name="Brescovit A.D."/>
            <person name="Santos A.J."/>
        </authorList>
    </citation>
    <scope>NUCLEOTIDE SEQUENCE</scope>
    <source>
        <tissue evidence="1">Shoot tissue taken approximately 20 cm above the soil surface</tissue>
    </source>
</reference>
<organism evidence="1">
    <name type="scientific">Arundo donax</name>
    <name type="common">Giant reed</name>
    <name type="synonym">Donax arundinaceus</name>
    <dbReference type="NCBI Taxonomy" id="35708"/>
    <lineage>
        <taxon>Eukaryota</taxon>
        <taxon>Viridiplantae</taxon>
        <taxon>Streptophyta</taxon>
        <taxon>Embryophyta</taxon>
        <taxon>Tracheophyta</taxon>
        <taxon>Spermatophyta</taxon>
        <taxon>Magnoliopsida</taxon>
        <taxon>Liliopsida</taxon>
        <taxon>Poales</taxon>
        <taxon>Poaceae</taxon>
        <taxon>PACMAD clade</taxon>
        <taxon>Arundinoideae</taxon>
        <taxon>Arundineae</taxon>
        <taxon>Arundo</taxon>
    </lineage>
</organism>
<accession>A0A0A9G1E6</accession>
<proteinExistence type="predicted"/>
<evidence type="ECO:0000313" key="1">
    <source>
        <dbReference type="EMBL" id="JAE18905.1"/>
    </source>
</evidence>
<dbReference type="EMBL" id="GBRH01178991">
    <property type="protein sequence ID" value="JAE18905.1"/>
    <property type="molecule type" value="Transcribed_RNA"/>
</dbReference>
<dbReference type="AlphaFoldDB" id="A0A0A9G1E6"/>
<sequence>MLLQYSCQSRRAQISVTDLPRSDGSVFSDSLPAVHAPAFSTPAIENAPEFTCHVLLEGKLLDALHRSLRPTTLPPPAVARQLPLPTAGPQIVLAAPLHRS</sequence>